<evidence type="ECO:0000256" key="2">
    <source>
        <dbReference type="PROSITE-ProRule" id="PRU00047"/>
    </source>
</evidence>
<dbReference type="PROSITE" id="PS50994">
    <property type="entry name" value="INTEGRASE"/>
    <property type="match status" value="1"/>
</dbReference>
<protein>
    <recommendedName>
        <fullName evidence="7">Integrase catalytic domain-containing protein</fullName>
    </recommendedName>
</protein>
<keyword evidence="2" id="KW-0479">Metal-binding</keyword>
<dbReference type="InterPro" id="IPR057670">
    <property type="entry name" value="SH3_retrovirus"/>
</dbReference>
<dbReference type="GO" id="GO:0015074">
    <property type="term" value="P:DNA integration"/>
    <property type="evidence" value="ECO:0007669"/>
    <property type="project" value="InterPro"/>
</dbReference>
<dbReference type="InterPro" id="IPR054722">
    <property type="entry name" value="PolX-like_BBD"/>
</dbReference>
<feature type="compositionally biased region" description="Low complexity" evidence="3">
    <location>
        <begin position="685"/>
        <end position="730"/>
    </location>
</feature>
<dbReference type="GO" id="GO:0008270">
    <property type="term" value="F:zinc ion binding"/>
    <property type="evidence" value="ECO:0007669"/>
    <property type="project" value="UniProtKB-KW"/>
</dbReference>
<dbReference type="CDD" id="cd09272">
    <property type="entry name" value="RNase_HI_RT_Ty1"/>
    <property type="match status" value="1"/>
</dbReference>
<evidence type="ECO:0000259" key="5">
    <source>
        <dbReference type="PROSITE" id="PS50994"/>
    </source>
</evidence>
<dbReference type="GO" id="GO:0009809">
    <property type="term" value="P:lignin biosynthetic process"/>
    <property type="evidence" value="ECO:0007669"/>
    <property type="project" value="UniProtKB-ARBA"/>
</dbReference>
<dbReference type="EMBL" id="OIVN01001136">
    <property type="protein sequence ID" value="SPC90299.1"/>
    <property type="molecule type" value="Genomic_DNA"/>
</dbReference>
<feature type="region of interest" description="Disordered" evidence="3">
    <location>
        <begin position="256"/>
        <end position="315"/>
    </location>
</feature>
<dbReference type="InterPro" id="IPR001584">
    <property type="entry name" value="Integrase_cat-core"/>
</dbReference>
<keyword evidence="1" id="KW-0645">Protease</keyword>
<evidence type="ECO:0000259" key="4">
    <source>
        <dbReference type="PROSITE" id="PS50158"/>
    </source>
</evidence>
<keyword evidence="2" id="KW-0862">Zinc</keyword>
<dbReference type="SUPFAM" id="SSF53474">
    <property type="entry name" value="alpha/beta-Hydrolases"/>
    <property type="match status" value="1"/>
</dbReference>
<dbReference type="GO" id="GO:0003676">
    <property type="term" value="F:nucleic acid binding"/>
    <property type="evidence" value="ECO:0007669"/>
    <property type="project" value="InterPro"/>
</dbReference>
<evidence type="ECO:0000313" key="6">
    <source>
        <dbReference type="EMBL" id="SPC90299.1"/>
    </source>
</evidence>
<organism evidence="6">
    <name type="scientific">Fagus sylvatica</name>
    <name type="common">Beechnut</name>
    <dbReference type="NCBI Taxonomy" id="28930"/>
    <lineage>
        <taxon>Eukaryota</taxon>
        <taxon>Viridiplantae</taxon>
        <taxon>Streptophyta</taxon>
        <taxon>Embryophyta</taxon>
        <taxon>Tracheophyta</taxon>
        <taxon>Spermatophyta</taxon>
        <taxon>Magnoliopsida</taxon>
        <taxon>eudicotyledons</taxon>
        <taxon>Gunneridae</taxon>
        <taxon>Pentapetalae</taxon>
        <taxon>rosids</taxon>
        <taxon>fabids</taxon>
        <taxon>Fagales</taxon>
        <taxon>Fagaceae</taxon>
        <taxon>Fagus</taxon>
    </lineage>
</organism>
<keyword evidence="2" id="KW-0863">Zinc-finger</keyword>
<dbReference type="Gene3D" id="3.40.50.1820">
    <property type="entry name" value="alpha/beta hydrolase"/>
    <property type="match status" value="1"/>
</dbReference>
<keyword evidence="1" id="KW-0064">Aspartyl protease</keyword>
<dbReference type="PANTHER" id="PTHR11439">
    <property type="entry name" value="GAG-POL-RELATED RETROTRANSPOSON"/>
    <property type="match status" value="1"/>
</dbReference>
<feature type="compositionally biased region" description="Low complexity" evidence="3">
    <location>
        <begin position="264"/>
        <end position="305"/>
    </location>
</feature>
<reference evidence="6" key="1">
    <citation type="submission" date="2018-02" db="EMBL/GenBank/DDBJ databases">
        <authorList>
            <person name="Cohen D.B."/>
            <person name="Kent A.D."/>
        </authorList>
    </citation>
    <scope>NUCLEOTIDE SEQUENCE</scope>
</reference>
<feature type="compositionally biased region" description="Low complexity" evidence="3">
    <location>
        <begin position="9"/>
        <end position="20"/>
    </location>
</feature>
<dbReference type="Pfam" id="PF25597">
    <property type="entry name" value="SH3_retrovirus"/>
    <property type="match status" value="1"/>
</dbReference>
<dbReference type="Pfam" id="PF22936">
    <property type="entry name" value="Pol_BBD"/>
    <property type="match status" value="1"/>
</dbReference>
<dbReference type="InterPro" id="IPR000073">
    <property type="entry name" value="AB_hydrolase_1"/>
</dbReference>
<dbReference type="PANTHER" id="PTHR11439:SF455">
    <property type="entry name" value="RLK (RECEPTOR-LIKE PROTEIN KINASE) 8, PUTATIVE-RELATED"/>
    <property type="match status" value="1"/>
</dbReference>
<dbReference type="Gene3D" id="3.90.180.10">
    <property type="entry name" value="Medium-chain alcohol dehydrogenases, catalytic domain"/>
    <property type="match status" value="1"/>
</dbReference>
<evidence type="ECO:0000256" key="3">
    <source>
        <dbReference type="SAM" id="MobiDB-lite"/>
    </source>
</evidence>
<evidence type="ECO:0008006" key="7">
    <source>
        <dbReference type="Google" id="ProtNLM"/>
    </source>
</evidence>
<dbReference type="GO" id="GO:0004190">
    <property type="term" value="F:aspartic-type endopeptidase activity"/>
    <property type="evidence" value="ECO:0007669"/>
    <property type="project" value="UniProtKB-KW"/>
</dbReference>
<dbReference type="Pfam" id="PF07727">
    <property type="entry name" value="RVT_2"/>
    <property type="match status" value="1"/>
</dbReference>
<dbReference type="Gene3D" id="3.30.420.10">
    <property type="entry name" value="Ribonuclease H-like superfamily/Ribonuclease H"/>
    <property type="match status" value="1"/>
</dbReference>
<feature type="domain" description="CCHC-type" evidence="4">
    <location>
        <begin position="315"/>
        <end position="328"/>
    </location>
</feature>
<evidence type="ECO:0000256" key="1">
    <source>
        <dbReference type="ARBA" id="ARBA00022750"/>
    </source>
</evidence>
<dbReference type="InterPro" id="IPR029058">
    <property type="entry name" value="AB_hydrolase_fold"/>
</dbReference>
<feature type="region of interest" description="Disordered" evidence="3">
    <location>
        <begin position="672"/>
        <end position="767"/>
    </location>
</feature>
<dbReference type="InterPro" id="IPR043502">
    <property type="entry name" value="DNA/RNA_pol_sf"/>
</dbReference>
<keyword evidence="1" id="KW-0378">Hydrolase</keyword>
<dbReference type="PROSITE" id="PS50158">
    <property type="entry name" value="ZF_CCHC"/>
    <property type="match status" value="1"/>
</dbReference>
<dbReference type="Pfam" id="PF14223">
    <property type="entry name" value="Retrotran_gag_2"/>
    <property type="match status" value="1"/>
</dbReference>
<feature type="domain" description="Integrase catalytic" evidence="5">
    <location>
        <begin position="449"/>
        <end position="546"/>
    </location>
</feature>
<accession>A0A2N9FTM6</accession>
<dbReference type="SUPFAM" id="SSF56672">
    <property type="entry name" value="DNA/RNA polymerases"/>
    <property type="match status" value="1"/>
</dbReference>
<dbReference type="FunFam" id="3.90.180.10:FF:000100">
    <property type="entry name" value="Putative cinnamyl alcohol dehydrogenase 6"/>
    <property type="match status" value="1"/>
</dbReference>
<gene>
    <name evidence="6" type="ORF">FSB_LOCUS18181</name>
</gene>
<sequence length="1496" mass="166680">MASSNTQNHTGFSNTSFHSSSSSMQAPLLILSNMSNLMSVKLDSSNFIVWKHQLSSILKAYSMIDFVDGTVPSPSQFLTDAEGNLTSAANPEFKIWNTRDQALLTLINSTLSTPVLSMVVGHNSAQAVWKTLEQRFTSTSRANVLNLKIELHNLKKGGESVNSYLQKVKNTRDKLVAVGILIDNEELLHIILKGLPREYGPFCSAIRTRNEPVSFEEIMVLLQTEELSLVECSDSGKDLQAMALFASTTPNNRNFNSQSSFYVNNSQSRGRGRSNSQRGRGGRFNNHNQYSSPSQGQSTSSQHSQNKPEGSRPQCQICGKLGHQALDCYHRMDFAYQGRHPPAKLAAMASTSNGAQAGESWLTDTGATDHLTANMNNLNTHTSYQGTEQVAVGNGQSIPINNIGTVHKLCKDNHCSCYFDSNKFLIQDLPSGKVLYKATVEKQLSKHIKFLRTDCGGEYTSNEFNAYCASNGITHHLSCPHTPQQNGIVERKHRHIVECALTLLSHASLPIVHWTYAITAAIHLINRLPTPKLSHKSPWEKLFHKPPDISHLKTFGCICFPLLRPYNTHKLQPRSTPCIFLGYPPFSKGYVCLDPTTHRIYISCHVVFNETEFLPNLPSQSALCNTPVTSTFDSSPWLLVMLHNCSVQHLTPPAESVISSPSLVTVQSPTVPIVELSPPSPHPTPSAESSTPSAESAESAASVSAESPIPSVSAEFSTPASPSQTTSSIPVSAASHIPDPATLAPDQPPSASHIPAPPPPQPQVSPLVHTHPMQTRARNGIFKPKLYHTNLTDYTYTEPPTYQAASKYPHWCTAMNEEFSALQRQKTWSLIPLPPGKNVVGCKWVFKLKRNSDGTISRYKARLVAKGFHQQYGIDFAETFSPVVKPPTVRLILALAVTYNWPLKQLDVRNAFLHGILKEEVYMQQPTGYVDSTHPTHVCQLHKSIYGLKQAPRAWFESFTTQLLTLGFQPSSADSSLFIYKDGPIIAFLLLYVDDIVLTGNNSFFLSQLITSLSQVFELKDMGKLHYFLGLQITRSSQGLTLTQTKYATDLLTKHNMLNCSPCKTPCVPNTRLSTTCGKPLTDVHAYRSLVGALHYLTFTRPDLSFAVHQVCQFMQAPTDIHLTAAKRILRYVRGTIDNGLFYTPGPISLSAFSDADWAGDPNDRRSTSGLLVFLGNNPITWSAKKQLTVSRSSTEAEYRALASASAELCWLRTLVKDLGLYLYDPPILWCDNVSALAIASNPVFHARTKHIEVDFHFIRERVLRKDLQVKFVSTVDQLADIFTKGLPSPRFQDLCSKLLVPVDSIRLRGDDEVNDTLVKVKYYEDTEFFIMWDGKWDMFFDQDLEAAKSAIEKELGNGDHWRKNIPVLAKSHRVYSIDLIGYGYSDKPNPRQFGDDLFYTFETWATQINEFCVDVIKDDAFFICNSIGGRKSITGSFVGSIKETEEMLEFYKENGLSPMIEVVKMDYVNKAFERLEKNDVRYRFIVDVAGSRIDQ</sequence>
<dbReference type="Pfam" id="PF00561">
    <property type="entry name" value="Abhydrolase_1"/>
    <property type="match status" value="1"/>
</dbReference>
<proteinExistence type="predicted"/>
<dbReference type="InterPro" id="IPR013103">
    <property type="entry name" value="RVT_2"/>
</dbReference>
<dbReference type="SUPFAM" id="SSF53098">
    <property type="entry name" value="Ribonuclease H-like"/>
    <property type="match status" value="1"/>
</dbReference>
<feature type="region of interest" description="Disordered" evidence="3">
    <location>
        <begin position="1"/>
        <end position="20"/>
    </location>
</feature>
<name>A0A2N9FTM6_FAGSY</name>
<dbReference type="InterPro" id="IPR036397">
    <property type="entry name" value="RNaseH_sf"/>
</dbReference>
<dbReference type="InterPro" id="IPR012337">
    <property type="entry name" value="RNaseH-like_sf"/>
</dbReference>
<dbReference type="InterPro" id="IPR001878">
    <property type="entry name" value="Znf_CCHC"/>
</dbReference>